<feature type="domain" description="PIN" evidence="1">
    <location>
        <begin position="2"/>
        <end position="64"/>
    </location>
</feature>
<dbReference type="Pfam" id="PF01850">
    <property type="entry name" value="PIN"/>
    <property type="match status" value="1"/>
</dbReference>
<dbReference type="InterPro" id="IPR029060">
    <property type="entry name" value="PIN-like_dom_sf"/>
</dbReference>
<dbReference type="Gene3D" id="3.40.50.1010">
    <property type="entry name" value="5'-nuclease"/>
    <property type="match status" value="1"/>
</dbReference>
<keyword evidence="3" id="KW-1185">Reference proteome</keyword>
<name>A0A165ZHZ0_9EURY</name>
<dbReference type="PATRIC" id="fig|49547.3.peg.1780"/>
<dbReference type="AlphaFoldDB" id="A0A165ZHZ0"/>
<evidence type="ECO:0000313" key="3">
    <source>
        <dbReference type="Proteomes" id="UP000077245"/>
    </source>
</evidence>
<reference evidence="2 3" key="1">
    <citation type="submission" date="2016-04" db="EMBL/GenBank/DDBJ databases">
        <title>Genome sequence of Methanobrevibacter curvatus DSM 11111.</title>
        <authorList>
            <person name="Poehlein A."/>
            <person name="Seedorf H."/>
            <person name="Daniel R."/>
        </authorList>
    </citation>
    <scope>NUCLEOTIDE SEQUENCE [LARGE SCALE GENOMIC DNA]</scope>
    <source>
        <strain evidence="2 3">DSM 11111</strain>
    </source>
</reference>
<dbReference type="SUPFAM" id="SSF88723">
    <property type="entry name" value="PIN domain-like"/>
    <property type="match status" value="1"/>
</dbReference>
<dbReference type="InterPro" id="IPR002716">
    <property type="entry name" value="PIN_dom"/>
</dbReference>
<protein>
    <recommendedName>
        <fullName evidence="1">PIN domain-containing protein</fullName>
    </recommendedName>
</protein>
<dbReference type="EMBL" id="LWMV01000203">
    <property type="protein sequence ID" value="KZX10758.1"/>
    <property type="molecule type" value="Genomic_DNA"/>
</dbReference>
<dbReference type="Proteomes" id="UP000077245">
    <property type="component" value="Unassembled WGS sequence"/>
</dbReference>
<accession>A0A165ZHZ0</accession>
<evidence type="ECO:0000259" key="1">
    <source>
        <dbReference type="Pfam" id="PF01850"/>
    </source>
</evidence>
<evidence type="ECO:0000313" key="2">
    <source>
        <dbReference type="EMBL" id="KZX10758.1"/>
    </source>
</evidence>
<dbReference type="RefSeq" id="WP_067092457.1">
    <property type="nucleotide sequence ID" value="NZ_LWMV01000203.1"/>
</dbReference>
<organism evidence="2 3">
    <name type="scientific">Methanobrevibacter curvatus</name>
    <dbReference type="NCBI Taxonomy" id="49547"/>
    <lineage>
        <taxon>Archaea</taxon>
        <taxon>Methanobacteriati</taxon>
        <taxon>Methanobacteriota</taxon>
        <taxon>Methanomada group</taxon>
        <taxon>Methanobacteria</taxon>
        <taxon>Methanobacteriales</taxon>
        <taxon>Methanobacteriaceae</taxon>
        <taxon>Methanobrevibacter</taxon>
    </lineage>
</organism>
<proteinExistence type="predicted"/>
<dbReference type="CDD" id="cd09854">
    <property type="entry name" value="PIN_VapC-like"/>
    <property type="match status" value="1"/>
</dbReference>
<dbReference type="STRING" id="49547.MBCUR_16730"/>
<gene>
    <name evidence="2" type="ORF">MBCUR_16730</name>
</gene>
<comment type="caution">
    <text evidence="2">The sequence shown here is derived from an EMBL/GenBank/DDBJ whole genome shotgun (WGS) entry which is preliminary data.</text>
</comment>
<sequence>MIFLDANFLISLFAEDKHSVKAKKIWMQIKDKELIISNSIIMEVITVLNVKLKVSKDILKDSYISLKDGTFKIVDDTGLYDEVM</sequence>